<protein>
    <submittedName>
        <fullName evidence="1">Uncharacterized protein</fullName>
    </submittedName>
</protein>
<dbReference type="Proteomes" id="UP000000723">
    <property type="component" value="Plasmid pCFPG1"/>
</dbReference>
<geneLocation type="plasmid" evidence="1 2">
    <name>pCFPG1</name>
</geneLocation>
<keyword evidence="1" id="KW-0614">Plasmid</keyword>
<reference evidence="2" key="1">
    <citation type="journal article" date="2008" name="Science">
        <title>Genome of an endosymbiont coupling N2 fixation to cellulolysis within RT protist cells in termite gut.</title>
        <authorList>
            <person name="Hongoh Y."/>
            <person name="Sharma V.K."/>
            <person name="Prakash T."/>
            <person name="Noda S."/>
            <person name="Toh H."/>
            <person name="Taylor T.D."/>
            <person name="Kudo T."/>
            <person name="Sakaki Y."/>
            <person name="Toyoda A."/>
            <person name="Hattori M."/>
            <person name="Ohkuma M."/>
        </authorList>
    </citation>
    <scope>NUCLEOTIDE SEQUENCE [LARGE SCALE GENOMIC DNA]</scope>
    <source>
        <plasmid evidence="2">pCFPG1</plasmid>
    </source>
</reference>
<sequence>MNIIPIFNSACYINLRSNKIMEIVRERTEKKTDKDYQLNIDPNLLPIDLDMKGNTETEKEDPYLYSMEELHQSIEEASQASREGKCIPYDDKSLMEEIDQMIERMEAREREK</sequence>
<dbReference type="AlphaFoldDB" id="B6YS85"/>
<organism evidence="1 2">
    <name type="scientific">Azobacteroides pseudotrichonymphae genomovar. CFP2</name>
    <dbReference type="NCBI Taxonomy" id="511995"/>
    <lineage>
        <taxon>Bacteria</taxon>
        <taxon>Pseudomonadati</taxon>
        <taxon>Bacteroidota</taxon>
        <taxon>Bacteroidia</taxon>
        <taxon>Bacteroidales</taxon>
        <taxon>Candidatus Azobacteroides</taxon>
    </lineage>
</organism>
<gene>
    <name evidence="1" type="ordered locus">CFPG_P1-36</name>
</gene>
<dbReference type="KEGG" id="aps:CFPG_P1-36"/>
<keyword evidence="2" id="KW-1185">Reference proteome</keyword>
<proteinExistence type="predicted"/>
<name>B6YS85_AZOPC</name>
<dbReference type="EMBL" id="AP010657">
    <property type="protein sequence ID" value="BAG84057.1"/>
    <property type="molecule type" value="Genomic_DNA"/>
</dbReference>
<evidence type="ECO:0000313" key="1">
    <source>
        <dbReference type="EMBL" id="BAG84057.1"/>
    </source>
</evidence>
<dbReference type="HOGENOM" id="CLU_2140725_0_0_10"/>
<evidence type="ECO:0000313" key="2">
    <source>
        <dbReference type="Proteomes" id="UP000000723"/>
    </source>
</evidence>
<accession>B6YS85</accession>